<organism evidence="3 4">
    <name type="scientific">Persicobacter psychrovividus</name>
    <dbReference type="NCBI Taxonomy" id="387638"/>
    <lineage>
        <taxon>Bacteria</taxon>
        <taxon>Pseudomonadati</taxon>
        <taxon>Bacteroidota</taxon>
        <taxon>Cytophagia</taxon>
        <taxon>Cytophagales</taxon>
        <taxon>Persicobacteraceae</taxon>
        <taxon>Persicobacter</taxon>
    </lineage>
</organism>
<dbReference type="Pfam" id="PF12674">
    <property type="entry name" value="Zn_ribbon_2"/>
    <property type="match status" value="1"/>
</dbReference>
<evidence type="ECO:0000259" key="2">
    <source>
        <dbReference type="Pfam" id="PF12674"/>
    </source>
</evidence>
<sequence>MSKEKCQSCGMPLSKDPQGGGTNADGSKSEEFCSHCYVDGQFLFEGTVTEFQKHCREQMVKKGFNRFVAWFFTLGIPKLKRWQSS</sequence>
<feature type="domain" description="Putative zinc ribbon" evidence="2">
    <location>
        <begin position="6"/>
        <end position="83"/>
    </location>
</feature>
<feature type="region of interest" description="Disordered" evidence="1">
    <location>
        <begin position="1"/>
        <end position="28"/>
    </location>
</feature>
<evidence type="ECO:0000313" key="3">
    <source>
        <dbReference type="EMBL" id="BDC97794.1"/>
    </source>
</evidence>
<reference evidence="3 4" key="1">
    <citation type="submission" date="2021-12" db="EMBL/GenBank/DDBJ databases">
        <title>Genome sequencing of bacteria with rrn-lacking chromosome and rrn-plasmid.</title>
        <authorList>
            <person name="Anda M."/>
            <person name="Iwasaki W."/>
        </authorList>
    </citation>
    <scope>NUCLEOTIDE SEQUENCE [LARGE SCALE GENOMIC DNA]</scope>
    <source>
        <strain evidence="3 4">NBRC 101262</strain>
    </source>
</reference>
<dbReference type="RefSeq" id="WP_338397354.1">
    <property type="nucleotide sequence ID" value="NZ_AP025292.1"/>
</dbReference>
<gene>
    <name evidence="3" type="ORF">PEPS_00750</name>
</gene>
<accession>A0ABN6L407</accession>
<protein>
    <submittedName>
        <fullName evidence="3">Transcriptional regulator</fullName>
    </submittedName>
</protein>
<proteinExistence type="predicted"/>
<name>A0ABN6L407_9BACT</name>
<evidence type="ECO:0000256" key="1">
    <source>
        <dbReference type="SAM" id="MobiDB-lite"/>
    </source>
</evidence>
<keyword evidence="4" id="KW-1185">Reference proteome</keyword>
<evidence type="ECO:0000313" key="4">
    <source>
        <dbReference type="Proteomes" id="UP001354989"/>
    </source>
</evidence>
<dbReference type="InterPro" id="IPR025868">
    <property type="entry name" value="Zn_ribbon_dom_put"/>
</dbReference>
<dbReference type="EMBL" id="AP025292">
    <property type="protein sequence ID" value="BDC97794.1"/>
    <property type="molecule type" value="Genomic_DNA"/>
</dbReference>
<dbReference type="Proteomes" id="UP001354989">
    <property type="component" value="Chromosome"/>
</dbReference>